<sequence length="79" mass="8568">MLIFNAPVPLSAYIDVACIPALTQLSATLSLSTTLTAVFMSRRVHFVKGADSLLISLASFRSGVFKYAASLKWKRSITC</sequence>
<reference evidence="2" key="1">
    <citation type="submission" date="2022-11" db="UniProtKB">
        <authorList>
            <consortium name="WormBaseParasite"/>
        </authorList>
    </citation>
    <scope>IDENTIFICATION</scope>
</reference>
<dbReference type="WBParaSite" id="PEQ_0001345101-mRNA-1">
    <property type="protein sequence ID" value="PEQ_0001345101-mRNA-1"/>
    <property type="gene ID" value="PEQ_0001345101"/>
</dbReference>
<dbReference type="Proteomes" id="UP000887564">
    <property type="component" value="Unplaced"/>
</dbReference>
<evidence type="ECO:0000313" key="1">
    <source>
        <dbReference type="Proteomes" id="UP000887564"/>
    </source>
</evidence>
<organism evidence="1 2">
    <name type="scientific">Parascaris equorum</name>
    <name type="common">Equine roundworm</name>
    <dbReference type="NCBI Taxonomy" id="6256"/>
    <lineage>
        <taxon>Eukaryota</taxon>
        <taxon>Metazoa</taxon>
        <taxon>Ecdysozoa</taxon>
        <taxon>Nematoda</taxon>
        <taxon>Chromadorea</taxon>
        <taxon>Rhabditida</taxon>
        <taxon>Spirurina</taxon>
        <taxon>Ascaridomorpha</taxon>
        <taxon>Ascaridoidea</taxon>
        <taxon>Ascarididae</taxon>
        <taxon>Parascaris</taxon>
    </lineage>
</organism>
<dbReference type="AlphaFoldDB" id="A0A914SHK4"/>
<protein>
    <submittedName>
        <fullName evidence="2">Uncharacterized protein</fullName>
    </submittedName>
</protein>
<name>A0A914SHK4_PAREQ</name>
<proteinExistence type="predicted"/>
<evidence type="ECO:0000313" key="2">
    <source>
        <dbReference type="WBParaSite" id="PEQ_0001345101-mRNA-1"/>
    </source>
</evidence>
<accession>A0A914SHK4</accession>
<keyword evidence="1" id="KW-1185">Reference proteome</keyword>